<evidence type="ECO:0000259" key="2">
    <source>
        <dbReference type="Pfam" id="PF26013"/>
    </source>
</evidence>
<dbReference type="InterPro" id="IPR011990">
    <property type="entry name" value="TPR-like_helical_dom_sf"/>
</dbReference>
<dbReference type="OrthoDB" id="5300331at2759"/>
<dbReference type="Pfam" id="PF26013">
    <property type="entry name" value="DUF8004"/>
    <property type="match status" value="1"/>
</dbReference>
<dbReference type="InterPro" id="IPR058317">
    <property type="entry name" value="DUF8004"/>
</dbReference>
<dbReference type="SUPFAM" id="SSF48452">
    <property type="entry name" value="TPR-like"/>
    <property type="match status" value="1"/>
</dbReference>
<feature type="compositionally biased region" description="Basic and acidic residues" evidence="1">
    <location>
        <begin position="993"/>
        <end position="1002"/>
    </location>
</feature>
<evidence type="ECO:0000313" key="4">
    <source>
        <dbReference type="Proteomes" id="UP000767238"/>
    </source>
</evidence>
<feature type="compositionally biased region" description="Basic residues" evidence="1">
    <location>
        <begin position="59"/>
        <end position="68"/>
    </location>
</feature>
<feature type="compositionally biased region" description="Low complexity" evidence="1">
    <location>
        <begin position="19"/>
        <end position="30"/>
    </location>
</feature>
<reference evidence="3" key="2">
    <citation type="submission" date="2021-08" db="EMBL/GenBank/DDBJ databases">
        <authorList>
            <person name="Gostincar C."/>
            <person name="Sun X."/>
            <person name="Song Z."/>
            <person name="Gunde-Cimerman N."/>
        </authorList>
    </citation>
    <scope>NUCLEOTIDE SEQUENCE</scope>
    <source>
        <strain evidence="3">EXF-8016</strain>
    </source>
</reference>
<dbReference type="PANTHER" id="PTHR39601">
    <property type="entry name" value="CHORIOGENIN HMINOR"/>
    <property type="match status" value="1"/>
</dbReference>
<dbReference type="PANTHER" id="PTHR39601:SF2">
    <property type="entry name" value="CHORIOGENIN HMINOR"/>
    <property type="match status" value="1"/>
</dbReference>
<proteinExistence type="predicted"/>
<accession>A0A9P8GSD6</accession>
<feature type="compositionally biased region" description="Basic and acidic residues" evidence="1">
    <location>
        <begin position="69"/>
        <end position="84"/>
    </location>
</feature>
<feature type="region of interest" description="Disordered" evidence="1">
    <location>
        <begin position="913"/>
        <end position="1002"/>
    </location>
</feature>
<dbReference type="Proteomes" id="UP000767238">
    <property type="component" value="Unassembled WGS sequence"/>
</dbReference>
<evidence type="ECO:0000313" key="3">
    <source>
        <dbReference type="EMBL" id="KAH0234595.1"/>
    </source>
</evidence>
<gene>
    <name evidence="3" type="ORF">KCV03_g924</name>
</gene>
<name>A0A9P8GSD6_AURME</name>
<protein>
    <submittedName>
        <fullName evidence="3">DUF1740-domain-containing protein</fullName>
    </submittedName>
</protein>
<dbReference type="Pfam" id="PF08424">
    <property type="entry name" value="NRDE-2"/>
    <property type="match status" value="1"/>
</dbReference>
<feature type="domain" description="DUF8004" evidence="2">
    <location>
        <begin position="1179"/>
        <end position="1272"/>
    </location>
</feature>
<feature type="non-terminal residue" evidence="3">
    <location>
        <position position="1"/>
    </location>
</feature>
<evidence type="ECO:0000256" key="1">
    <source>
        <dbReference type="SAM" id="MobiDB-lite"/>
    </source>
</evidence>
<feature type="compositionally biased region" description="Basic and acidic residues" evidence="1">
    <location>
        <begin position="36"/>
        <end position="58"/>
    </location>
</feature>
<dbReference type="Gene3D" id="1.25.40.10">
    <property type="entry name" value="Tetratricopeptide repeat domain"/>
    <property type="match status" value="1"/>
</dbReference>
<reference evidence="3" key="1">
    <citation type="journal article" date="2021" name="J Fungi (Basel)">
        <title>Virulence traits and population genomics of the black yeast Aureobasidium melanogenum.</title>
        <authorList>
            <person name="Cernosa A."/>
            <person name="Sun X."/>
            <person name="Gostincar C."/>
            <person name="Fang C."/>
            <person name="Gunde-Cimerman N."/>
            <person name="Song Z."/>
        </authorList>
    </citation>
    <scope>NUCLEOTIDE SEQUENCE</scope>
    <source>
        <strain evidence="3">EXF-8016</strain>
    </source>
</reference>
<dbReference type="InterPro" id="IPR013633">
    <property type="entry name" value="NRDE-2"/>
</dbReference>
<comment type="caution">
    <text evidence="3">The sequence shown here is derived from an EMBL/GenBank/DDBJ whole genome shotgun (WGS) entry which is preliminary data.</text>
</comment>
<organism evidence="3 4">
    <name type="scientific">Aureobasidium melanogenum</name>
    <name type="common">Aureobasidium pullulans var. melanogenum</name>
    <dbReference type="NCBI Taxonomy" id="46634"/>
    <lineage>
        <taxon>Eukaryota</taxon>
        <taxon>Fungi</taxon>
        <taxon>Dikarya</taxon>
        <taxon>Ascomycota</taxon>
        <taxon>Pezizomycotina</taxon>
        <taxon>Dothideomycetes</taxon>
        <taxon>Dothideomycetidae</taxon>
        <taxon>Dothideales</taxon>
        <taxon>Saccotheciaceae</taxon>
        <taxon>Aureobasidium</taxon>
    </lineage>
</organism>
<feature type="region of interest" description="Disordered" evidence="1">
    <location>
        <begin position="1"/>
        <end position="105"/>
    </location>
</feature>
<feature type="compositionally biased region" description="Polar residues" evidence="1">
    <location>
        <begin position="913"/>
        <end position="932"/>
    </location>
</feature>
<sequence>MSAPSREVPKFSSFRAKKPTPQQQPTSRSTTLKRRPSVESDRGPAKTHKTTERLEPSSHRHHISHEHRVKISDTHHRDRNSHEPRQHRRPLTSTSSNSHHDGDSDLFVVDLKGDQQNVAYDRLHKYSVPTYHRVGYGGILGLHARFKIDRAESTLDSVLIADKSAISKQLPQRLLLKRQKNQELSALHVHNEHELNLAQDFVALSPSADHYETTSVDDPFDSFRDLDQAVPADPHRFREHEILDVALAADLQVRQQNVQFVRATKSDPSNLQAWLDLANHQEHLVSPGADAHSLSNVERQTLADMRIAVYEKALKHFPTSEAAKRERLVLGLLHEASVAWDAQKYMSKLQGILQQHPKSFPIWSMYLDACQTNPIDFHFEDVKAFFVRSIRTLGLTANSGHEPDSRRMVLYLILRYTVFLLDTGYDELSIAIWQALGEYHLFRPEHLASRETGHLLTEFEQFWENESPRFGEVGARGWRAVVEHDELTSNTQKLPPTDQLSSKLPFKSFAALETTMSRFFQFPGRTMDEAGADDPFHVVLFSDIRDILEATASGLDHYDLLDAILCYLGLPGVGLKMTAGNDTQSRPEWRSDVFLQHGLLQSDFSTDDNNCLHRQHIPSYQSSTGILFSRMFRGLSASAPEQDASSSSSTQAATHFARRTLSSMVKEFPNDDDLAEYHLAFELSCFPKEASKAAKQILRQRPSSLRLYNACATIEAKLGKFEKAAQIWSGAINMKDSFSHASQEELVLLWRGWTWCDLEANQPQRALSHLASFGSSVALDGSTFVPPTTATLLRLRNAFKDGFEHSLSQAHPRLAALNVEMLALVAYLTEPDALQASVDAVNEQCNAAKQKFANQHVLIEMLHQVKASIIAYHIRQKRAYRPAFVRFELETSIAHFPDNTIILEMYRENESVRSAQTSPLPSPTVEATGSLESQPPLSPNPQSRPSSRLRNRSPPSPPSDVLFNRPTVDTLDPTVAASDDRKNRRRSWFGRSKSTESIERGPKAWVIGHPERRPYDLGRLAGGQQLLELWDETADCEVHLFPRTSGKGPSFRIDSALLASSKLLSELVIPFDTDFNTSTGEPHTPPMTPKSESRCQLFLPITLKSDIALSVPNNCQGLSSDEDTLITTRNLFAFLAGESLVATQENPTVFSVFIKVSESLKHFGFSNFDGSTFGEVATSSFDKYVDELGLADVRSSREKTIEILILGERMKSIKLYNEAFTHASGKYDELLKSGSPKFRLISPISANRLGRAAMDLEKRTASVRHTLEDFDFPQLFSGFLNSKTVDERKEVDFDVLRDSFLATRKFVISYYKIRFGSWPPKASKKNELETSGLNRIVCQELYHDFCAVYDFLVDRTSLTNRTADGVLIDDRDADAPRVRALRAVLSEYDRSSPPVKPPIPYDLPIIPSLRQTRCNGWGGAKTEAKAMSKKLKEDDIAEIMTASHNIDVPPSPFLNSFREVERKAVKHRTIKEMAEIRIGQWLFVYAVLQALPLVTVDGPQLQHTQGVEYFLCESPRFGVPWAREEALRDVSRTGIARAGGIARLPADVYHHGAEGIYFRSHCWQAAEKWSAGNAALASEFHSKHHLDIQELEPPAVVGVQAPISRNGSPARDVESREAVGLGLDLPSASASNRTRPARPVSIYDPNLTFDSFLPTSAAGKKKK</sequence>
<dbReference type="EMBL" id="JAHFYH010000003">
    <property type="protein sequence ID" value="KAH0234595.1"/>
    <property type="molecule type" value="Genomic_DNA"/>
</dbReference>